<feature type="compositionally biased region" description="Low complexity" evidence="1">
    <location>
        <begin position="304"/>
        <end position="323"/>
    </location>
</feature>
<dbReference type="SMART" id="SM00292">
    <property type="entry name" value="BRCT"/>
    <property type="match status" value="2"/>
</dbReference>
<feature type="region of interest" description="Disordered" evidence="1">
    <location>
        <begin position="288"/>
        <end position="332"/>
    </location>
</feature>
<dbReference type="PROSITE" id="PS50172">
    <property type="entry name" value="BRCT"/>
    <property type="match status" value="1"/>
</dbReference>
<dbReference type="PANTHER" id="PTHR16777:SF2">
    <property type="entry name" value="PROTEIN ECT2"/>
    <property type="match status" value="1"/>
</dbReference>
<evidence type="ECO:0000313" key="4">
    <source>
        <dbReference type="Proteomes" id="UP000887575"/>
    </source>
</evidence>
<dbReference type="Pfam" id="PF00621">
    <property type="entry name" value="RhoGEF"/>
    <property type="match status" value="1"/>
</dbReference>
<dbReference type="InterPro" id="IPR035899">
    <property type="entry name" value="DBL_dom_sf"/>
</dbReference>
<dbReference type="GO" id="GO:0005634">
    <property type="term" value="C:nucleus"/>
    <property type="evidence" value="ECO:0007669"/>
    <property type="project" value="InterPro"/>
</dbReference>
<dbReference type="InterPro" id="IPR026817">
    <property type="entry name" value="Ect2"/>
</dbReference>
<dbReference type="GO" id="GO:0005938">
    <property type="term" value="C:cell cortex"/>
    <property type="evidence" value="ECO:0007669"/>
    <property type="project" value="TreeGrafter"/>
</dbReference>
<evidence type="ECO:0000313" key="5">
    <source>
        <dbReference type="WBParaSite" id="MBELARI_LOCUS13098"/>
    </source>
</evidence>
<reference evidence="5" key="1">
    <citation type="submission" date="2024-02" db="UniProtKB">
        <authorList>
            <consortium name="WormBaseParasite"/>
        </authorList>
    </citation>
    <scope>IDENTIFICATION</scope>
</reference>
<sequence length="857" mass="97851">MLDETHFGVTSPYGLQEVVVVGSENDMIIDELEKHGIQARYSDDGLDYIDQDPLFVIDDFMTRAFINLASTGRNPQKDVKSPRIVGPPYILQNLKLHQKVTLPPRNRPRFCCLMADIHVKMDVKDSDLKKELIDKFHWMSGSVKKEMGQLLTHFVGDSVSSESCRKVAALGLPLLRYTWISEAWSQAKNLNFNVMEESFLKRHTLECFEGLRFYFVGFSEEQVEEMTRIAEAKLAEVVGHMALASHLIYGTFSENLPSIPIDILAWRVTEKWFWKSVDLGRALSESDFAPNSKPIQRQNTHTTLNGSKSSILNNSNSSMISGSERSTGSPCKADKKQLIVSEMLQTETNYIEALQLLMQMKQKLAGTKENDSESWIAKNPHGNITMADANIIFGKLSPIIAAHKSIQKDLSTLVNNWTPKSAVGPIWHAHMDILSKVYPPFINTYDMAKQHFMHLDEDEHFHAFVRTCEADEKWRRQRVMDILVRPVQRLAQIFMLLEQCAKHSKKSSSDADSLSKACRKGQDILKVANESRRATEEYEKNCRLFDEIENMPPELRSSQRYLNEECIVVCLGGSGDWQRFLRKPLRLMIFNDIFVIVKRRAPPTGTISRMARHFSTNSLLSDRRKIYKFISFYSYNSGIRQIASLNDNSMDKNRLFMITLRHNEKGDEQVLLGVDEYYGHDPTHVANCMAQIEKNVFLETGRENLIEKRTLRKLPQAYTVDMVESSAISVLDETKENIIDPDMTVSCHGARRFTLRKALSNTNILQRRFHTHPLREQQSPCILEESVFVPIDDAHPSFSTSTVNVASPSASPRKGLGPKMQGVNNLLRIFRKPSFRKQDTTQLDQTAVNGKFYSKPI</sequence>
<dbReference type="PROSITE" id="PS50010">
    <property type="entry name" value="DH_2"/>
    <property type="match status" value="1"/>
</dbReference>
<accession>A0AAF3EGW6</accession>
<evidence type="ECO:0000259" key="2">
    <source>
        <dbReference type="PROSITE" id="PS50010"/>
    </source>
</evidence>
<keyword evidence="4" id="KW-1185">Reference proteome</keyword>
<proteinExistence type="predicted"/>
<dbReference type="Gene3D" id="3.40.50.10190">
    <property type="entry name" value="BRCT domain"/>
    <property type="match status" value="2"/>
</dbReference>
<feature type="domain" description="DH" evidence="2">
    <location>
        <begin position="335"/>
        <end position="531"/>
    </location>
</feature>
<dbReference type="SUPFAM" id="SSF52113">
    <property type="entry name" value="BRCT domain"/>
    <property type="match status" value="2"/>
</dbReference>
<dbReference type="GO" id="GO:0005096">
    <property type="term" value="F:GTPase activator activity"/>
    <property type="evidence" value="ECO:0007669"/>
    <property type="project" value="InterPro"/>
</dbReference>
<name>A0AAF3EGW6_9BILA</name>
<protein>
    <submittedName>
        <fullName evidence="5">Uncharacterized protein</fullName>
    </submittedName>
</protein>
<dbReference type="AlphaFoldDB" id="A0AAF3EGW6"/>
<evidence type="ECO:0000259" key="3">
    <source>
        <dbReference type="PROSITE" id="PS50172"/>
    </source>
</evidence>
<dbReference type="PANTHER" id="PTHR16777">
    <property type="entry name" value="PROTEIN ECT2"/>
    <property type="match status" value="1"/>
</dbReference>
<dbReference type="GO" id="GO:0007399">
    <property type="term" value="P:nervous system development"/>
    <property type="evidence" value="ECO:0007669"/>
    <property type="project" value="TreeGrafter"/>
</dbReference>
<dbReference type="GO" id="GO:0005085">
    <property type="term" value="F:guanyl-nucleotide exchange factor activity"/>
    <property type="evidence" value="ECO:0007669"/>
    <property type="project" value="InterPro"/>
</dbReference>
<dbReference type="WBParaSite" id="MBELARI_LOCUS13098">
    <property type="protein sequence ID" value="MBELARI_LOCUS13098"/>
    <property type="gene ID" value="MBELARI_LOCUS13098"/>
</dbReference>
<feature type="domain" description="BRCT" evidence="3">
    <location>
        <begin position="203"/>
        <end position="290"/>
    </location>
</feature>
<evidence type="ECO:0000256" key="1">
    <source>
        <dbReference type="SAM" id="MobiDB-lite"/>
    </source>
</evidence>
<organism evidence="4 5">
    <name type="scientific">Mesorhabditis belari</name>
    <dbReference type="NCBI Taxonomy" id="2138241"/>
    <lineage>
        <taxon>Eukaryota</taxon>
        <taxon>Metazoa</taxon>
        <taxon>Ecdysozoa</taxon>
        <taxon>Nematoda</taxon>
        <taxon>Chromadorea</taxon>
        <taxon>Rhabditida</taxon>
        <taxon>Rhabditina</taxon>
        <taxon>Rhabditomorpha</taxon>
        <taxon>Rhabditoidea</taxon>
        <taxon>Rhabditidae</taxon>
        <taxon>Mesorhabditinae</taxon>
        <taxon>Mesorhabditis</taxon>
    </lineage>
</organism>
<dbReference type="GO" id="GO:2000431">
    <property type="term" value="P:regulation of cytokinesis, actomyosin contractile ring assembly"/>
    <property type="evidence" value="ECO:0007669"/>
    <property type="project" value="InterPro"/>
</dbReference>
<dbReference type="SMART" id="SM00325">
    <property type="entry name" value="RhoGEF"/>
    <property type="match status" value="1"/>
</dbReference>
<dbReference type="GO" id="GO:0000281">
    <property type="term" value="P:mitotic cytokinesis"/>
    <property type="evidence" value="ECO:0007669"/>
    <property type="project" value="TreeGrafter"/>
</dbReference>
<dbReference type="Proteomes" id="UP000887575">
    <property type="component" value="Unassembled WGS sequence"/>
</dbReference>
<dbReference type="InterPro" id="IPR001357">
    <property type="entry name" value="BRCT_dom"/>
</dbReference>
<dbReference type="SUPFAM" id="SSF48065">
    <property type="entry name" value="DBL homology domain (DH-domain)"/>
    <property type="match status" value="1"/>
</dbReference>
<dbReference type="InterPro" id="IPR000219">
    <property type="entry name" value="DH_dom"/>
</dbReference>
<feature type="compositionally biased region" description="Polar residues" evidence="1">
    <location>
        <begin position="293"/>
        <end position="303"/>
    </location>
</feature>
<dbReference type="InterPro" id="IPR036420">
    <property type="entry name" value="BRCT_dom_sf"/>
</dbReference>
<dbReference type="Gene3D" id="1.20.900.10">
    <property type="entry name" value="Dbl homology (DH) domain"/>
    <property type="match status" value="1"/>
</dbReference>